<name>R7QDD8_CHOCR</name>
<dbReference type="Gramene" id="CDF35456">
    <property type="protein sequence ID" value="CDF35456"/>
    <property type="gene ID" value="CHC_T00003965001"/>
</dbReference>
<dbReference type="RefSeq" id="XP_005715275.1">
    <property type="nucleotide sequence ID" value="XM_005715218.1"/>
</dbReference>
<keyword evidence="2" id="KW-1185">Reference proteome</keyword>
<organism evidence="1 2">
    <name type="scientific">Chondrus crispus</name>
    <name type="common">Carrageen Irish moss</name>
    <name type="synonym">Polymorpha crispa</name>
    <dbReference type="NCBI Taxonomy" id="2769"/>
    <lineage>
        <taxon>Eukaryota</taxon>
        <taxon>Rhodophyta</taxon>
        <taxon>Florideophyceae</taxon>
        <taxon>Rhodymeniophycidae</taxon>
        <taxon>Gigartinales</taxon>
        <taxon>Gigartinaceae</taxon>
        <taxon>Chondrus</taxon>
    </lineage>
</organism>
<dbReference type="KEGG" id="ccp:CHC_T00003965001"/>
<dbReference type="EMBL" id="HG001731">
    <property type="protein sequence ID" value="CDF35456.1"/>
    <property type="molecule type" value="Genomic_DNA"/>
</dbReference>
<protein>
    <submittedName>
        <fullName evidence="1">Uncharacterized protein</fullName>
    </submittedName>
</protein>
<dbReference type="AlphaFoldDB" id="R7QDD8"/>
<sequence>MFCYVKMSSGWYGVDRLLYDACSACVHGCIMDELWRMAHAQGAGHWRRKRILAA</sequence>
<accession>R7QDD8</accession>
<dbReference type="GeneID" id="17323006"/>
<dbReference type="Proteomes" id="UP000012073">
    <property type="component" value="Unassembled WGS sequence"/>
</dbReference>
<reference evidence="2" key="1">
    <citation type="journal article" date="2013" name="Proc. Natl. Acad. Sci. U.S.A.">
        <title>Genome structure and metabolic features in the red seaweed Chondrus crispus shed light on evolution of the Archaeplastida.</title>
        <authorList>
            <person name="Collen J."/>
            <person name="Porcel B."/>
            <person name="Carre W."/>
            <person name="Ball S.G."/>
            <person name="Chaparro C."/>
            <person name="Tonon T."/>
            <person name="Barbeyron T."/>
            <person name="Michel G."/>
            <person name="Noel B."/>
            <person name="Valentin K."/>
            <person name="Elias M."/>
            <person name="Artiguenave F."/>
            <person name="Arun A."/>
            <person name="Aury J.M."/>
            <person name="Barbosa-Neto J.F."/>
            <person name="Bothwell J.H."/>
            <person name="Bouget F.Y."/>
            <person name="Brillet L."/>
            <person name="Cabello-Hurtado F."/>
            <person name="Capella-Gutierrez S."/>
            <person name="Charrier B."/>
            <person name="Cladiere L."/>
            <person name="Cock J.M."/>
            <person name="Coelho S.M."/>
            <person name="Colleoni C."/>
            <person name="Czjzek M."/>
            <person name="Da Silva C."/>
            <person name="Delage L."/>
            <person name="Denoeud F."/>
            <person name="Deschamps P."/>
            <person name="Dittami S.M."/>
            <person name="Gabaldon T."/>
            <person name="Gachon C.M."/>
            <person name="Groisillier A."/>
            <person name="Herve C."/>
            <person name="Jabbari K."/>
            <person name="Katinka M."/>
            <person name="Kloareg B."/>
            <person name="Kowalczyk N."/>
            <person name="Labadie K."/>
            <person name="Leblanc C."/>
            <person name="Lopez P.J."/>
            <person name="McLachlan D.H."/>
            <person name="Meslet-Cladiere L."/>
            <person name="Moustafa A."/>
            <person name="Nehr Z."/>
            <person name="Nyvall Collen P."/>
            <person name="Panaud O."/>
            <person name="Partensky F."/>
            <person name="Poulain J."/>
            <person name="Rensing S.A."/>
            <person name="Rousvoal S."/>
            <person name="Samson G."/>
            <person name="Symeonidi A."/>
            <person name="Weissenbach J."/>
            <person name="Zambounis A."/>
            <person name="Wincker P."/>
            <person name="Boyen C."/>
        </authorList>
    </citation>
    <scope>NUCLEOTIDE SEQUENCE [LARGE SCALE GENOMIC DNA]</scope>
    <source>
        <strain evidence="2">cv. Stackhouse</strain>
    </source>
</reference>
<evidence type="ECO:0000313" key="2">
    <source>
        <dbReference type="Proteomes" id="UP000012073"/>
    </source>
</evidence>
<proteinExistence type="predicted"/>
<gene>
    <name evidence="1" type="ORF">CHC_T00003965001</name>
</gene>
<evidence type="ECO:0000313" key="1">
    <source>
        <dbReference type="EMBL" id="CDF35456.1"/>
    </source>
</evidence>